<proteinExistence type="predicted"/>
<keyword evidence="2" id="KW-0472">Membrane</keyword>
<dbReference type="CDD" id="cd11614">
    <property type="entry name" value="SAF_CpaB_FlgA_like"/>
    <property type="match status" value="1"/>
</dbReference>
<feature type="compositionally biased region" description="Polar residues" evidence="1">
    <location>
        <begin position="1"/>
        <end position="13"/>
    </location>
</feature>
<sequence length="222" mass="23155">MSISLATTRTQSDPTDHSKATPPVPRRRRWWLVAIGVAMTAAAIVLVQTYVDSNNRTESVLVLARDVPWNQRITDTDLTVANATPDPHVHMIAATQRNDVIGRVAAHSLTAGSLLTAEQLTDHAIPGPGQLLVGLLVKPGQLPARGLRPEDHVQIVSGAQPTVGSTTVGDHPAVQATVVDVGPPNASDGITVDVVVDIELGAALTSMAATGPVLVSLVGPQK</sequence>
<keyword evidence="5" id="KW-1185">Reference proteome</keyword>
<dbReference type="InterPro" id="IPR013974">
    <property type="entry name" value="SAF"/>
</dbReference>
<gene>
    <name evidence="4" type="ORF">EV192_1144</name>
</gene>
<dbReference type="AlphaFoldDB" id="A0A4R2J0C0"/>
<organism evidence="4 5">
    <name type="scientific">Actinocrispum wychmicini</name>
    <dbReference type="NCBI Taxonomy" id="1213861"/>
    <lineage>
        <taxon>Bacteria</taxon>
        <taxon>Bacillati</taxon>
        <taxon>Actinomycetota</taxon>
        <taxon>Actinomycetes</taxon>
        <taxon>Pseudonocardiales</taxon>
        <taxon>Pseudonocardiaceae</taxon>
        <taxon>Actinocrispum</taxon>
    </lineage>
</organism>
<evidence type="ECO:0000256" key="2">
    <source>
        <dbReference type="SAM" id="Phobius"/>
    </source>
</evidence>
<feature type="domain" description="SAF" evidence="3">
    <location>
        <begin position="58"/>
        <end position="121"/>
    </location>
</feature>
<evidence type="ECO:0000259" key="3">
    <source>
        <dbReference type="SMART" id="SM00858"/>
    </source>
</evidence>
<evidence type="ECO:0000256" key="1">
    <source>
        <dbReference type="SAM" id="MobiDB-lite"/>
    </source>
</evidence>
<dbReference type="SMART" id="SM00858">
    <property type="entry name" value="SAF"/>
    <property type="match status" value="1"/>
</dbReference>
<evidence type="ECO:0000313" key="4">
    <source>
        <dbReference type="EMBL" id="TCO49639.1"/>
    </source>
</evidence>
<dbReference type="OrthoDB" id="4168643at2"/>
<dbReference type="Pfam" id="PF08666">
    <property type="entry name" value="SAF"/>
    <property type="match status" value="1"/>
</dbReference>
<dbReference type="Proteomes" id="UP000295680">
    <property type="component" value="Unassembled WGS sequence"/>
</dbReference>
<feature type="region of interest" description="Disordered" evidence="1">
    <location>
        <begin position="1"/>
        <end position="23"/>
    </location>
</feature>
<reference evidence="4 5" key="1">
    <citation type="submission" date="2019-03" db="EMBL/GenBank/DDBJ databases">
        <title>Genomic Encyclopedia of Type Strains, Phase IV (KMG-IV): sequencing the most valuable type-strain genomes for metagenomic binning, comparative biology and taxonomic classification.</title>
        <authorList>
            <person name="Goeker M."/>
        </authorList>
    </citation>
    <scope>NUCLEOTIDE SEQUENCE [LARGE SCALE GENOMIC DNA]</scope>
    <source>
        <strain evidence="4 5">DSM 45934</strain>
    </source>
</reference>
<dbReference type="Gene3D" id="3.90.1210.10">
    <property type="entry name" value="Antifreeze-like/N-acetylneuraminic acid synthase C-terminal domain"/>
    <property type="match status" value="1"/>
</dbReference>
<protein>
    <submittedName>
        <fullName evidence="4">SAF domain-containing protein</fullName>
    </submittedName>
</protein>
<dbReference type="EMBL" id="SLWS01000014">
    <property type="protein sequence ID" value="TCO49639.1"/>
    <property type="molecule type" value="Genomic_DNA"/>
</dbReference>
<keyword evidence="2" id="KW-1133">Transmembrane helix</keyword>
<accession>A0A4R2J0C0</accession>
<feature type="transmembrane region" description="Helical" evidence="2">
    <location>
        <begin position="30"/>
        <end position="51"/>
    </location>
</feature>
<comment type="caution">
    <text evidence="4">The sequence shown here is derived from an EMBL/GenBank/DDBJ whole genome shotgun (WGS) entry which is preliminary data.</text>
</comment>
<evidence type="ECO:0000313" key="5">
    <source>
        <dbReference type="Proteomes" id="UP000295680"/>
    </source>
</evidence>
<name>A0A4R2J0C0_9PSEU</name>
<keyword evidence="2" id="KW-0812">Transmembrane</keyword>